<evidence type="ECO:0000313" key="10">
    <source>
        <dbReference type="EMBL" id="USS89308.1"/>
    </source>
</evidence>
<dbReference type="InterPro" id="IPR028923">
    <property type="entry name" value="SAICAR_synt/ADE2_N"/>
</dbReference>
<feature type="domain" description="SAICAR synthetase/ADE2 N-terminal" evidence="9">
    <location>
        <begin position="10"/>
        <end position="235"/>
    </location>
</feature>
<proteinExistence type="inferred from homology"/>
<comment type="catalytic activity">
    <reaction evidence="7 8">
        <text>5-amino-1-(5-phospho-D-ribosyl)imidazole-4-carboxylate + L-aspartate + ATP = (2S)-2-[5-amino-1-(5-phospho-beta-D-ribosyl)imidazole-4-carboxamido]succinate + ADP + phosphate + 2 H(+)</text>
        <dbReference type="Rhea" id="RHEA:22628"/>
        <dbReference type="ChEBI" id="CHEBI:15378"/>
        <dbReference type="ChEBI" id="CHEBI:29991"/>
        <dbReference type="ChEBI" id="CHEBI:30616"/>
        <dbReference type="ChEBI" id="CHEBI:43474"/>
        <dbReference type="ChEBI" id="CHEBI:58443"/>
        <dbReference type="ChEBI" id="CHEBI:77657"/>
        <dbReference type="ChEBI" id="CHEBI:456216"/>
        <dbReference type="EC" id="6.3.2.6"/>
    </reaction>
</comment>
<dbReference type="AlphaFoldDB" id="A0A9Q8ZT64"/>
<evidence type="ECO:0000256" key="3">
    <source>
        <dbReference type="ARBA" id="ARBA00022598"/>
    </source>
</evidence>
<dbReference type="PANTHER" id="PTHR43599">
    <property type="entry name" value="MULTIFUNCTIONAL PROTEIN ADE2"/>
    <property type="match status" value="1"/>
</dbReference>
<dbReference type="RefSeq" id="WP_252766854.1">
    <property type="nucleotide sequence ID" value="NZ_CP097119.1"/>
</dbReference>
<dbReference type="HAMAP" id="MF_00137">
    <property type="entry name" value="SAICAR_synth"/>
    <property type="match status" value="1"/>
</dbReference>
<keyword evidence="5 8" id="KW-0658">Purine biosynthesis</keyword>
<dbReference type="Gene3D" id="3.30.200.20">
    <property type="entry name" value="Phosphorylase Kinase, domain 1"/>
    <property type="match status" value="1"/>
</dbReference>
<dbReference type="PROSITE" id="PS01058">
    <property type="entry name" value="SAICAR_SYNTHETASE_2"/>
    <property type="match status" value="1"/>
</dbReference>
<dbReference type="Proteomes" id="UP001055911">
    <property type="component" value="Chromosome"/>
</dbReference>
<dbReference type="InterPro" id="IPR050089">
    <property type="entry name" value="SAICAR_synthetase"/>
</dbReference>
<gene>
    <name evidence="8" type="primary">purC</name>
    <name evidence="10" type="ORF">M3M40_00390</name>
</gene>
<comment type="similarity">
    <text evidence="2 8">Belongs to the SAICAR synthetase family.</text>
</comment>
<dbReference type="GO" id="GO:0004639">
    <property type="term" value="F:phosphoribosylaminoimidazolesuccinocarboxamide synthase activity"/>
    <property type="evidence" value="ECO:0007669"/>
    <property type="project" value="UniProtKB-UniRule"/>
</dbReference>
<keyword evidence="4 8" id="KW-0547">Nucleotide-binding</keyword>
<dbReference type="GO" id="GO:0005524">
    <property type="term" value="F:ATP binding"/>
    <property type="evidence" value="ECO:0007669"/>
    <property type="project" value="UniProtKB-KW"/>
</dbReference>
<dbReference type="InterPro" id="IPR018236">
    <property type="entry name" value="SAICAR_synthetase_CS"/>
</dbReference>
<name>A0A9Q8ZT64_9LACO</name>
<dbReference type="PANTHER" id="PTHR43599:SF3">
    <property type="entry name" value="SI:DKEY-6E2.2"/>
    <property type="match status" value="1"/>
</dbReference>
<dbReference type="CDD" id="cd01415">
    <property type="entry name" value="SAICAR_synt_PurC"/>
    <property type="match status" value="1"/>
</dbReference>
<dbReference type="GO" id="GO:0006189">
    <property type="term" value="P:'de novo' IMP biosynthetic process"/>
    <property type="evidence" value="ECO:0007669"/>
    <property type="project" value="UniProtKB-UniRule"/>
</dbReference>
<dbReference type="EMBL" id="CP097119">
    <property type="protein sequence ID" value="USS89308.1"/>
    <property type="molecule type" value="Genomic_DNA"/>
</dbReference>
<evidence type="ECO:0000256" key="6">
    <source>
        <dbReference type="ARBA" id="ARBA00022840"/>
    </source>
</evidence>
<sequence>MKITKPGQKMAEGKTKVVYATEDPNLLWLHSKDQVTALNGKKHDDFANKGALANQISTLLFQYLNDQGFQTHFVEQINATDDVVQKLTMLPVEVVVRNRAAGHFVIRFGVENLQPLNPPVQEFYYKSDQQDDPMINPSQLEALQIATPEESQAMEAQARALTKALTNLFAQSGMQLVDIKYEFGRNQQGELILGDELSPDNMRIIDQATGQSLDKDVYRHDNGDLQHGYQTVLDRLRAQLGEA</sequence>
<evidence type="ECO:0000256" key="2">
    <source>
        <dbReference type="ARBA" id="ARBA00010190"/>
    </source>
</evidence>
<dbReference type="EC" id="6.3.2.6" evidence="8"/>
<evidence type="ECO:0000256" key="5">
    <source>
        <dbReference type="ARBA" id="ARBA00022755"/>
    </source>
</evidence>
<keyword evidence="3 8" id="KW-0436">Ligase</keyword>
<reference evidence="10" key="1">
    <citation type="submission" date="2022-05" db="EMBL/GenBank/DDBJ databases">
        <authorList>
            <person name="Oliphant S.A."/>
            <person name="Watson-Haigh N.S."/>
            <person name="Sumby K.M."/>
            <person name="Gardner J.M."/>
            <person name="Jiranek V."/>
        </authorList>
    </citation>
    <scope>NUCLEOTIDE SEQUENCE</scope>
    <source>
        <strain evidence="10">KI4_B1</strain>
    </source>
</reference>
<evidence type="ECO:0000256" key="4">
    <source>
        <dbReference type="ARBA" id="ARBA00022741"/>
    </source>
</evidence>
<evidence type="ECO:0000256" key="1">
    <source>
        <dbReference type="ARBA" id="ARBA00004672"/>
    </source>
</evidence>
<comment type="pathway">
    <text evidence="1 8">Purine metabolism; IMP biosynthesis via de novo pathway; 5-amino-1-(5-phospho-D-ribosyl)imidazole-4-carboxamide from 5-amino-1-(5-phospho-D-ribosyl)imidazole-4-carboxylate: step 1/2.</text>
</comment>
<dbReference type="SUPFAM" id="SSF56104">
    <property type="entry name" value="SAICAR synthase-like"/>
    <property type="match status" value="1"/>
</dbReference>
<evidence type="ECO:0000259" key="9">
    <source>
        <dbReference type="Pfam" id="PF01259"/>
    </source>
</evidence>
<evidence type="ECO:0000256" key="8">
    <source>
        <dbReference type="HAMAP-Rule" id="MF_00137"/>
    </source>
</evidence>
<evidence type="ECO:0000256" key="7">
    <source>
        <dbReference type="ARBA" id="ARBA00048475"/>
    </source>
</evidence>
<organism evidence="10 11">
    <name type="scientific">Fructilactobacillus cliffordii</name>
    <dbReference type="NCBI Taxonomy" id="2940299"/>
    <lineage>
        <taxon>Bacteria</taxon>
        <taxon>Bacillati</taxon>
        <taxon>Bacillota</taxon>
        <taxon>Bacilli</taxon>
        <taxon>Lactobacillales</taxon>
        <taxon>Lactobacillaceae</taxon>
        <taxon>Fructilactobacillus</taxon>
    </lineage>
</organism>
<accession>A0A9Q8ZT64</accession>
<dbReference type="GO" id="GO:0009236">
    <property type="term" value="P:cobalamin biosynthetic process"/>
    <property type="evidence" value="ECO:0007669"/>
    <property type="project" value="InterPro"/>
</dbReference>
<keyword evidence="6 8" id="KW-0067">ATP-binding</keyword>
<keyword evidence="11" id="KW-1185">Reference proteome</keyword>
<dbReference type="Gene3D" id="3.30.470.20">
    <property type="entry name" value="ATP-grasp fold, B domain"/>
    <property type="match status" value="1"/>
</dbReference>
<protein>
    <recommendedName>
        <fullName evidence="8">Phosphoribosylaminoimidazole-succinocarboxamide synthase</fullName>
        <ecNumber evidence="8">6.3.2.6</ecNumber>
    </recommendedName>
    <alternativeName>
        <fullName evidence="8">SAICAR synthetase</fullName>
    </alternativeName>
</protein>
<dbReference type="Pfam" id="PF01259">
    <property type="entry name" value="SAICAR_synt"/>
    <property type="match status" value="1"/>
</dbReference>
<dbReference type="InterPro" id="IPR033934">
    <property type="entry name" value="SAICAR_synt_PurC"/>
</dbReference>
<evidence type="ECO:0000313" key="11">
    <source>
        <dbReference type="Proteomes" id="UP001055911"/>
    </source>
</evidence>